<dbReference type="InterPro" id="IPR056260">
    <property type="entry name" value="Dredd_2nd"/>
</dbReference>
<comment type="caution">
    <text evidence="4">The sequence shown here is derived from an EMBL/GenBank/DDBJ whole genome shotgun (WGS) entry which is preliminary data.</text>
</comment>
<reference evidence="4" key="1">
    <citation type="journal article" date="2023" name="Insect Mol. Biol.">
        <title>Genome sequencing provides insights into the evolution of gene families encoding plant cell wall-degrading enzymes in longhorned beetles.</title>
        <authorList>
            <person name="Shin N.R."/>
            <person name="Okamura Y."/>
            <person name="Kirsch R."/>
            <person name="Pauchet Y."/>
        </authorList>
    </citation>
    <scope>NUCLEOTIDE SEQUENCE</scope>
    <source>
        <strain evidence="4">MMC_N1</strain>
    </source>
</reference>
<feature type="region of interest" description="Disordered" evidence="1">
    <location>
        <begin position="1"/>
        <end position="24"/>
    </location>
</feature>
<evidence type="ECO:0000259" key="2">
    <source>
        <dbReference type="Pfam" id="PF23724"/>
    </source>
</evidence>
<sequence length="405" mass="46432">MGNNNTRYITELSDDSSESESDFSIEPRSKVLSRNQLSHDGNIASNICIKDEDNKIIVDGNKDLTTDAAPKTRNSPKPEIVLTLEKVNKIEKELEQYEIISLVYLLYDDVHFALQELTLMLRGAEKQLLSLWVLDQESSHKQWQKKLIEALCIIKNYKILRELGYEKCNLIADLLPHRIQTLSSINKVKKAVYLICEKLDTGKTIMFLQNARLFLESQSESLDSYDYEYLELYFLKWEIIKFASPSDMNNIKKILKVMNEDCLYDMLCDAIPQDVTQVKKTDATQQTCPKDARNVLQSGRPSTSTDTDQHIPKNFDFEMESQILCPPQSLGFEDYQFSPPCVNQPSMSFGQDNVDRTVPDEYRYNIDPENPGVLLIINQENFYTAVGDEFKNNIKVCLVTGVDIG</sequence>
<evidence type="ECO:0000313" key="5">
    <source>
        <dbReference type="Proteomes" id="UP001162164"/>
    </source>
</evidence>
<dbReference type="Proteomes" id="UP001162164">
    <property type="component" value="Unassembled WGS sequence"/>
</dbReference>
<accession>A0ABQ9JMU6</accession>
<proteinExistence type="predicted"/>
<feature type="domain" description="Caspase-8 N-terminal" evidence="3">
    <location>
        <begin position="82"/>
        <end position="175"/>
    </location>
</feature>
<dbReference type="Pfam" id="PF23724">
    <property type="entry name" value="Dredd_2nd"/>
    <property type="match status" value="1"/>
</dbReference>
<dbReference type="InterPro" id="IPR056259">
    <property type="entry name" value="Dredd_N"/>
</dbReference>
<feature type="compositionally biased region" description="Acidic residues" evidence="1">
    <location>
        <begin position="12"/>
        <end position="23"/>
    </location>
</feature>
<protein>
    <submittedName>
        <fullName evidence="4">Uncharacterized protein</fullName>
    </submittedName>
</protein>
<organism evidence="4 5">
    <name type="scientific">Molorchus minor</name>
    <dbReference type="NCBI Taxonomy" id="1323400"/>
    <lineage>
        <taxon>Eukaryota</taxon>
        <taxon>Metazoa</taxon>
        <taxon>Ecdysozoa</taxon>
        <taxon>Arthropoda</taxon>
        <taxon>Hexapoda</taxon>
        <taxon>Insecta</taxon>
        <taxon>Pterygota</taxon>
        <taxon>Neoptera</taxon>
        <taxon>Endopterygota</taxon>
        <taxon>Coleoptera</taxon>
        <taxon>Polyphaga</taxon>
        <taxon>Cucujiformia</taxon>
        <taxon>Chrysomeloidea</taxon>
        <taxon>Cerambycidae</taxon>
        <taxon>Lamiinae</taxon>
        <taxon>Monochamini</taxon>
        <taxon>Molorchus</taxon>
    </lineage>
</organism>
<dbReference type="Pfam" id="PF23725">
    <property type="entry name" value="Dredd_N"/>
    <property type="match status" value="1"/>
</dbReference>
<evidence type="ECO:0000313" key="4">
    <source>
        <dbReference type="EMBL" id="KAJ8979555.1"/>
    </source>
</evidence>
<name>A0ABQ9JMU6_9CUCU</name>
<dbReference type="EMBL" id="JAPWTJ010000331">
    <property type="protein sequence ID" value="KAJ8979555.1"/>
    <property type="molecule type" value="Genomic_DNA"/>
</dbReference>
<gene>
    <name evidence="4" type="ORF">NQ317_017704</name>
</gene>
<evidence type="ECO:0000256" key="1">
    <source>
        <dbReference type="SAM" id="MobiDB-lite"/>
    </source>
</evidence>
<feature type="domain" description="Caspase-8 second" evidence="2">
    <location>
        <begin position="184"/>
        <end position="270"/>
    </location>
</feature>
<evidence type="ECO:0000259" key="3">
    <source>
        <dbReference type="Pfam" id="PF23725"/>
    </source>
</evidence>
<keyword evidence="5" id="KW-1185">Reference proteome</keyword>